<dbReference type="Proteomes" id="UP000294567">
    <property type="component" value="Unassembled WGS sequence"/>
</dbReference>
<protein>
    <submittedName>
        <fullName evidence="1">Uncharacterized protein YaaQ</fullName>
    </submittedName>
</protein>
<keyword evidence="2" id="KW-1185">Reference proteome</keyword>
<proteinExistence type="predicted"/>
<dbReference type="Pfam" id="PF06153">
    <property type="entry name" value="CdAMP_rec"/>
    <property type="match status" value="1"/>
</dbReference>
<name>A0A4R3KVJ1_9FIRM</name>
<organism evidence="1 2">
    <name type="scientific">Keratinibaculum paraultunense</name>
    <dbReference type="NCBI Taxonomy" id="1278232"/>
    <lineage>
        <taxon>Bacteria</taxon>
        <taxon>Bacillati</taxon>
        <taxon>Bacillota</taxon>
        <taxon>Tissierellia</taxon>
        <taxon>Tissierellales</taxon>
        <taxon>Tepidimicrobiaceae</taxon>
        <taxon>Keratinibaculum</taxon>
    </lineage>
</organism>
<dbReference type="RefSeq" id="WP_132027827.1">
    <property type="nucleotide sequence ID" value="NZ_CP068564.1"/>
</dbReference>
<dbReference type="EMBL" id="SMAE01000007">
    <property type="protein sequence ID" value="TCS88756.1"/>
    <property type="molecule type" value="Genomic_DNA"/>
</dbReference>
<accession>A0A4R3KVJ1</accession>
<evidence type="ECO:0000313" key="2">
    <source>
        <dbReference type="Proteomes" id="UP000294567"/>
    </source>
</evidence>
<dbReference type="InterPro" id="IPR010375">
    <property type="entry name" value="CdAMP_rec"/>
</dbReference>
<dbReference type="AlphaFoldDB" id="A0A4R3KVJ1"/>
<sequence length="94" mass="10516">MKLIIAVIQDEFSNKVVKALMDNKYRATKLSSTGGFLKSGNTTLLIGVKDDEVDEIIDIIEKECKNKKVMKGHKEINVGGANIFVLNMEDFKKL</sequence>
<dbReference type="PANTHER" id="PTHR38456:SF1">
    <property type="entry name" value="CYCLIC DI-AMP RECEPTOR A"/>
    <property type="match status" value="1"/>
</dbReference>
<reference evidence="1 2" key="1">
    <citation type="submission" date="2019-03" db="EMBL/GenBank/DDBJ databases">
        <title>Genomic Encyclopedia of Type Strains, Phase IV (KMG-IV): sequencing the most valuable type-strain genomes for metagenomic binning, comparative biology and taxonomic classification.</title>
        <authorList>
            <person name="Goeker M."/>
        </authorList>
    </citation>
    <scope>NUCLEOTIDE SEQUENCE [LARGE SCALE GENOMIC DNA]</scope>
    <source>
        <strain evidence="1 2">DSM 26752</strain>
    </source>
</reference>
<dbReference type="OrthoDB" id="9794275at2"/>
<dbReference type="InterPro" id="IPR015867">
    <property type="entry name" value="N-reg_PII/ATP_PRibTrfase_C"/>
</dbReference>
<evidence type="ECO:0000313" key="1">
    <source>
        <dbReference type="EMBL" id="TCS88756.1"/>
    </source>
</evidence>
<dbReference type="Gene3D" id="3.30.70.120">
    <property type="match status" value="1"/>
</dbReference>
<dbReference type="SUPFAM" id="SSF54913">
    <property type="entry name" value="GlnB-like"/>
    <property type="match status" value="1"/>
</dbReference>
<gene>
    <name evidence="1" type="ORF">EDD65_107112</name>
</gene>
<comment type="caution">
    <text evidence="1">The sequence shown here is derived from an EMBL/GenBank/DDBJ whole genome shotgun (WGS) entry which is preliminary data.</text>
</comment>
<dbReference type="PANTHER" id="PTHR38456">
    <property type="entry name" value="CYCLIC DI-AMP RECEPTOR A"/>
    <property type="match status" value="1"/>
</dbReference>
<dbReference type="InterPro" id="IPR011322">
    <property type="entry name" value="N-reg_PII-like_a/b"/>
</dbReference>